<dbReference type="InterPro" id="IPR004692">
    <property type="entry name" value="SecG"/>
</dbReference>
<evidence type="ECO:0000256" key="4">
    <source>
        <dbReference type="ARBA" id="ARBA00022448"/>
    </source>
</evidence>
<evidence type="ECO:0000313" key="14">
    <source>
        <dbReference type="Proteomes" id="UP001564408"/>
    </source>
</evidence>
<evidence type="ECO:0000256" key="6">
    <source>
        <dbReference type="ARBA" id="ARBA00022692"/>
    </source>
</evidence>
<keyword evidence="6 11" id="KW-0812">Transmembrane</keyword>
<feature type="transmembrane region" description="Helical" evidence="11">
    <location>
        <begin position="52"/>
        <end position="75"/>
    </location>
</feature>
<comment type="caution">
    <text evidence="13">The sequence shown here is derived from an EMBL/GenBank/DDBJ whole genome shotgun (WGS) entry which is preliminary data.</text>
</comment>
<dbReference type="PANTHER" id="PTHR34182:SF1">
    <property type="entry name" value="PROTEIN-EXPORT MEMBRANE PROTEIN SECG"/>
    <property type="match status" value="1"/>
</dbReference>
<organism evidence="13 14">
    <name type="scientific">Thioalkalicoccus limnaeus</name>
    <dbReference type="NCBI Taxonomy" id="120681"/>
    <lineage>
        <taxon>Bacteria</taxon>
        <taxon>Pseudomonadati</taxon>
        <taxon>Pseudomonadota</taxon>
        <taxon>Gammaproteobacteria</taxon>
        <taxon>Chromatiales</taxon>
        <taxon>Chromatiaceae</taxon>
        <taxon>Thioalkalicoccus</taxon>
    </lineage>
</organism>
<dbReference type="Pfam" id="PF03840">
    <property type="entry name" value="SecG"/>
    <property type="match status" value="1"/>
</dbReference>
<feature type="region of interest" description="Disordered" evidence="12">
    <location>
        <begin position="95"/>
        <end position="130"/>
    </location>
</feature>
<comment type="function">
    <text evidence="11">Involved in protein export. Participates in an early event of protein translocation.</text>
</comment>
<evidence type="ECO:0000256" key="5">
    <source>
        <dbReference type="ARBA" id="ARBA00022475"/>
    </source>
</evidence>
<keyword evidence="7 11" id="KW-0653">Protein transport</keyword>
<evidence type="ECO:0000256" key="2">
    <source>
        <dbReference type="ARBA" id="ARBA00008445"/>
    </source>
</evidence>
<evidence type="ECO:0000313" key="13">
    <source>
        <dbReference type="EMBL" id="MEY6431395.1"/>
    </source>
</evidence>
<reference evidence="13 14" key="1">
    <citation type="submission" date="2024-05" db="EMBL/GenBank/DDBJ databases">
        <title>Genome Sequence and Characterization of the New Strain Purple Sulfur Bacterium of Genus Thioalkalicoccus.</title>
        <authorList>
            <person name="Bryantseva I.A."/>
            <person name="Kyndt J.A."/>
            <person name="Imhoff J.F."/>
        </authorList>
    </citation>
    <scope>NUCLEOTIDE SEQUENCE [LARGE SCALE GENOMIC DNA]</scope>
    <source>
        <strain evidence="13 14">Um2</strain>
    </source>
</reference>
<comment type="caution">
    <text evidence="11">Lacks conserved residue(s) required for the propagation of feature annotation.</text>
</comment>
<protein>
    <recommendedName>
        <fullName evidence="3 11">Protein-export membrane protein SecG</fullName>
    </recommendedName>
</protein>
<evidence type="ECO:0000256" key="12">
    <source>
        <dbReference type="SAM" id="MobiDB-lite"/>
    </source>
</evidence>
<dbReference type="PANTHER" id="PTHR34182">
    <property type="entry name" value="PROTEIN-EXPORT MEMBRANE PROTEIN SECG"/>
    <property type="match status" value="1"/>
</dbReference>
<name>A0ABV4BG92_9GAMM</name>
<evidence type="ECO:0000256" key="7">
    <source>
        <dbReference type="ARBA" id="ARBA00022927"/>
    </source>
</evidence>
<keyword evidence="4 11" id="KW-0813">Transport</keyword>
<accession>A0ABV4BG92</accession>
<sequence>MMQTILTVFHVLLSIGIVVLILLQHGKGADAGAAFGGGASSTVFGSRGAGNFLSRTTAILATLFFMTSIGLAYYATQATRPASLLDRPAAEIPVPREERVPTEQVAPLVPVPMQEVETGQVDDVPVPTDR</sequence>
<dbReference type="NCBIfam" id="TIGR00810">
    <property type="entry name" value="secG"/>
    <property type="match status" value="1"/>
</dbReference>
<evidence type="ECO:0000256" key="11">
    <source>
        <dbReference type="RuleBase" id="RU365087"/>
    </source>
</evidence>
<evidence type="ECO:0000256" key="9">
    <source>
        <dbReference type="ARBA" id="ARBA00023010"/>
    </source>
</evidence>
<dbReference type="PRINTS" id="PR01651">
    <property type="entry name" value="SECGEXPORT"/>
</dbReference>
<evidence type="ECO:0000256" key="8">
    <source>
        <dbReference type="ARBA" id="ARBA00022989"/>
    </source>
</evidence>
<keyword evidence="9 11" id="KW-0811">Translocation</keyword>
<keyword evidence="8 11" id="KW-1133">Transmembrane helix</keyword>
<proteinExistence type="inferred from homology"/>
<keyword evidence="10 11" id="KW-0472">Membrane</keyword>
<comment type="subcellular location">
    <subcellularLocation>
        <location evidence="1 11">Cell membrane</location>
        <topology evidence="1 11">Multi-pass membrane protein</topology>
    </subcellularLocation>
</comment>
<dbReference type="EMBL" id="JBDKXB010000003">
    <property type="protein sequence ID" value="MEY6431395.1"/>
    <property type="molecule type" value="Genomic_DNA"/>
</dbReference>
<evidence type="ECO:0000256" key="3">
    <source>
        <dbReference type="ARBA" id="ARBA00017876"/>
    </source>
</evidence>
<dbReference type="Proteomes" id="UP001564408">
    <property type="component" value="Unassembled WGS sequence"/>
</dbReference>
<evidence type="ECO:0000256" key="10">
    <source>
        <dbReference type="ARBA" id="ARBA00023136"/>
    </source>
</evidence>
<keyword evidence="14" id="KW-1185">Reference proteome</keyword>
<gene>
    <name evidence="13" type="primary">secG</name>
    <name evidence="13" type="ORF">ABC977_03120</name>
</gene>
<comment type="similarity">
    <text evidence="2 11">Belongs to the SecG family.</text>
</comment>
<evidence type="ECO:0000256" key="1">
    <source>
        <dbReference type="ARBA" id="ARBA00004651"/>
    </source>
</evidence>
<keyword evidence="5 11" id="KW-1003">Cell membrane</keyword>